<keyword evidence="3" id="KW-1185">Reference proteome</keyword>
<evidence type="ECO:0000256" key="1">
    <source>
        <dbReference type="SAM" id="MobiDB-lite"/>
    </source>
</evidence>
<protein>
    <submittedName>
        <fullName evidence="2">Uncharacterized protein</fullName>
    </submittedName>
</protein>
<dbReference type="OrthoDB" id="2574879at2759"/>
<dbReference type="EMBL" id="ML170207">
    <property type="protein sequence ID" value="TDL18510.1"/>
    <property type="molecule type" value="Genomic_DNA"/>
</dbReference>
<sequence>MTPSPPLGHENQDAEMSESSPLRPLSASQERKLIDYIDEQFLEITRGYKKRNHPPTTLPTLTSYLGTMHPLLTVIMLIQPIYPQASLRTMLLLRLTNESLTSIIGYEPTSQELPTLLRFLDELDRGWLTVLHAQAWDAEMLTGVDIVVPVDSAFTTKPSPVSQTDRTRLRSILSIGTERLEEWLEDIPVNGAVDLPSALDTLGIKKYFDDIFSRTLTELGEIN</sequence>
<evidence type="ECO:0000313" key="2">
    <source>
        <dbReference type="EMBL" id="TDL18510.1"/>
    </source>
</evidence>
<dbReference type="PANTHER" id="PTHR37781">
    <property type="entry name" value="TFIIH COMPLEX SUBUNIT"/>
    <property type="match status" value="1"/>
</dbReference>
<accession>A0A4Y7PVG3</accession>
<dbReference type="Proteomes" id="UP000294933">
    <property type="component" value="Unassembled WGS sequence"/>
</dbReference>
<gene>
    <name evidence="2" type="ORF">BD410DRAFT_753222</name>
</gene>
<dbReference type="PANTHER" id="PTHR37781:SF1">
    <property type="entry name" value="ADR380WP"/>
    <property type="match status" value="1"/>
</dbReference>
<dbReference type="InterPro" id="IPR031349">
    <property type="entry name" value="Tfb6"/>
</dbReference>
<feature type="region of interest" description="Disordered" evidence="1">
    <location>
        <begin position="1"/>
        <end position="26"/>
    </location>
</feature>
<proteinExistence type="predicted"/>
<dbReference type="VEuPathDB" id="FungiDB:BD410DRAFT_753222"/>
<reference evidence="2 3" key="1">
    <citation type="submission" date="2018-06" db="EMBL/GenBank/DDBJ databases">
        <title>A transcriptomic atlas of mushroom development highlights an independent origin of complex multicellularity.</title>
        <authorList>
            <consortium name="DOE Joint Genome Institute"/>
            <person name="Krizsan K."/>
            <person name="Almasi E."/>
            <person name="Merenyi Z."/>
            <person name="Sahu N."/>
            <person name="Viragh M."/>
            <person name="Koszo T."/>
            <person name="Mondo S."/>
            <person name="Kiss B."/>
            <person name="Balint B."/>
            <person name="Kues U."/>
            <person name="Barry K."/>
            <person name="Hegedus J.C."/>
            <person name="Henrissat B."/>
            <person name="Johnson J."/>
            <person name="Lipzen A."/>
            <person name="Ohm R."/>
            <person name="Nagy I."/>
            <person name="Pangilinan J."/>
            <person name="Yan J."/>
            <person name="Xiong Y."/>
            <person name="Grigoriev I.V."/>
            <person name="Hibbett D.S."/>
            <person name="Nagy L.G."/>
        </authorList>
    </citation>
    <scope>NUCLEOTIDE SEQUENCE [LARGE SCALE GENOMIC DNA]</scope>
    <source>
        <strain evidence="2 3">SZMC22713</strain>
    </source>
</reference>
<organism evidence="2 3">
    <name type="scientific">Rickenella mellea</name>
    <dbReference type="NCBI Taxonomy" id="50990"/>
    <lineage>
        <taxon>Eukaryota</taxon>
        <taxon>Fungi</taxon>
        <taxon>Dikarya</taxon>
        <taxon>Basidiomycota</taxon>
        <taxon>Agaricomycotina</taxon>
        <taxon>Agaricomycetes</taxon>
        <taxon>Hymenochaetales</taxon>
        <taxon>Rickenellaceae</taxon>
        <taxon>Rickenella</taxon>
    </lineage>
</organism>
<evidence type="ECO:0000313" key="3">
    <source>
        <dbReference type="Proteomes" id="UP000294933"/>
    </source>
</evidence>
<dbReference type="GO" id="GO:0005675">
    <property type="term" value="C:transcription factor TFIIH holo complex"/>
    <property type="evidence" value="ECO:0007669"/>
    <property type="project" value="TreeGrafter"/>
</dbReference>
<dbReference type="AlphaFoldDB" id="A0A4Y7PVG3"/>
<name>A0A4Y7PVG3_9AGAM</name>